<accession>A0A8J8PGV6</accession>
<dbReference type="Proteomes" id="UP000752814">
    <property type="component" value="Unassembled WGS sequence"/>
</dbReference>
<sequence>MVYQIPSEGILSVAIAEVLRQYDVVSSQSKLADLTRKKLREINPEYSVTEERVRKVAIQTGVASVEIKSREIPSQKPTSECPVCGSKMRRIKNKTLYGKAITLRYKCPKCKFSTGIARSIPVRYVFKYALAKEKTDNSTSNIMLF</sequence>
<dbReference type="AlphaFoldDB" id="A0A8J8PGV6"/>
<proteinExistence type="predicted"/>
<name>A0A8J8PGV6_9ARCH</name>
<dbReference type="EMBL" id="LVVT01000002">
    <property type="protein sequence ID" value="TQS84360.1"/>
    <property type="molecule type" value="Genomic_DNA"/>
</dbReference>
<protein>
    <submittedName>
        <fullName evidence="1">Uncharacterized protein</fullName>
    </submittedName>
</protein>
<dbReference type="RefSeq" id="WP_400195313.1">
    <property type="nucleotide sequence ID" value="NZ_CAYAYE010000032.1"/>
</dbReference>
<comment type="caution">
    <text evidence="1">The sequence shown here is derived from an EMBL/GenBank/DDBJ whole genome shotgun (WGS) entry which is preliminary data.</text>
</comment>
<organism evidence="1 2">
    <name type="scientific">Candidatus Methanomassiliicoccus intestinalis</name>
    <dbReference type="NCBI Taxonomy" id="1406512"/>
    <lineage>
        <taxon>Archaea</taxon>
        <taxon>Methanobacteriati</taxon>
        <taxon>Thermoplasmatota</taxon>
        <taxon>Thermoplasmata</taxon>
        <taxon>Methanomassiliicoccales</taxon>
        <taxon>Methanomassiliicoccaceae</taxon>
        <taxon>Methanomassiliicoccus</taxon>
    </lineage>
</organism>
<evidence type="ECO:0000313" key="1">
    <source>
        <dbReference type="EMBL" id="TQS84360.1"/>
    </source>
</evidence>
<evidence type="ECO:0000313" key="2">
    <source>
        <dbReference type="Proteomes" id="UP000752814"/>
    </source>
</evidence>
<reference evidence="1" key="1">
    <citation type="submission" date="2016-03" db="EMBL/GenBank/DDBJ databases">
        <authorList>
            <person name="Borrel G."/>
            <person name="Mccann A."/>
            <person name="O'Toole P.W."/>
        </authorList>
    </citation>
    <scope>NUCLEOTIDE SEQUENCE</scope>
    <source>
        <strain evidence="1">183</strain>
    </source>
</reference>
<gene>
    <name evidence="1" type="ORF">A3207_05865</name>
</gene>